<dbReference type="GO" id="GO:0003677">
    <property type="term" value="F:DNA binding"/>
    <property type="evidence" value="ECO:0007669"/>
    <property type="project" value="InterPro"/>
</dbReference>
<dbReference type="InterPro" id="IPR013762">
    <property type="entry name" value="Integrase-like_cat_sf"/>
</dbReference>
<organism evidence="4 5">
    <name type="scientific">Mytilus coruscus</name>
    <name type="common">Sea mussel</name>
    <dbReference type="NCBI Taxonomy" id="42192"/>
    <lineage>
        <taxon>Eukaryota</taxon>
        <taxon>Metazoa</taxon>
        <taxon>Spiralia</taxon>
        <taxon>Lophotrochozoa</taxon>
        <taxon>Mollusca</taxon>
        <taxon>Bivalvia</taxon>
        <taxon>Autobranchia</taxon>
        <taxon>Pteriomorphia</taxon>
        <taxon>Mytilida</taxon>
        <taxon>Mytiloidea</taxon>
        <taxon>Mytilidae</taxon>
        <taxon>Mytilinae</taxon>
        <taxon>Mytilus</taxon>
    </lineage>
</organism>
<dbReference type="InterPro" id="IPR032675">
    <property type="entry name" value="LRR_dom_sf"/>
</dbReference>
<protein>
    <recommendedName>
        <fullName evidence="6">Tyr recombinase domain-containing protein</fullName>
    </recommendedName>
</protein>
<dbReference type="Gene3D" id="1.10.443.10">
    <property type="entry name" value="Intergrase catalytic core"/>
    <property type="match status" value="1"/>
</dbReference>
<keyword evidence="2" id="KW-0677">Repeat</keyword>
<dbReference type="SUPFAM" id="SSF52058">
    <property type="entry name" value="L domain-like"/>
    <property type="match status" value="1"/>
</dbReference>
<dbReference type="PANTHER" id="PTHR34605:SF3">
    <property type="entry name" value="P CELL-TYPE AGGLUTINATION PROTEIN MAP4-LIKE-RELATED"/>
    <property type="match status" value="1"/>
</dbReference>
<proteinExistence type="predicted"/>
<dbReference type="EMBL" id="CACVKT020008152">
    <property type="protein sequence ID" value="CAC5413572.1"/>
    <property type="molecule type" value="Genomic_DNA"/>
</dbReference>
<dbReference type="InterPro" id="IPR011010">
    <property type="entry name" value="DNA_brk_join_enz"/>
</dbReference>
<dbReference type="SUPFAM" id="SSF56349">
    <property type="entry name" value="DNA breaking-rejoining enzymes"/>
    <property type="match status" value="1"/>
</dbReference>
<evidence type="ECO:0000256" key="1">
    <source>
        <dbReference type="ARBA" id="ARBA00022614"/>
    </source>
</evidence>
<evidence type="ECO:0000313" key="4">
    <source>
        <dbReference type="EMBL" id="CAC5413572.1"/>
    </source>
</evidence>
<dbReference type="GO" id="GO:0015074">
    <property type="term" value="P:DNA integration"/>
    <property type="evidence" value="ECO:0007669"/>
    <property type="project" value="InterPro"/>
</dbReference>
<keyword evidence="5" id="KW-1185">Reference proteome</keyword>
<dbReference type="GO" id="GO:0006310">
    <property type="term" value="P:DNA recombination"/>
    <property type="evidence" value="ECO:0007669"/>
    <property type="project" value="UniProtKB-KW"/>
</dbReference>
<name>A0A6J8E1W5_MYTCO</name>
<dbReference type="Gene3D" id="3.80.10.10">
    <property type="entry name" value="Ribonuclease Inhibitor"/>
    <property type="match status" value="1"/>
</dbReference>
<accession>A0A6J8E1W5</accession>
<gene>
    <name evidence="4" type="ORF">MCOR_46452</name>
</gene>
<evidence type="ECO:0000256" key="2">
    <source>
        <dbReference type="ARBA" id="ARBA00022737"/>
    </source>
</evidence>
<evidence type="ECO:0008006" key="6">
    <source>
        <dbReference type="Google" id="ProtNLM"/>
    </source>
</evidence>
<keyword evidence="3" id="KW-0233">DNA recombination</keyword>
<dbReference type="InterPro" id="IPR001611">
    <property type="entry name" value="Leu-rich_rpt"/>
</dbReference>
<keyword evidence="1" id="KW-0433">Leucine-rich repeat</keyword>
<dbReference type="InterPro" id="IPR052925">
    <property type="entry name" value="Phage_Integrase-like_Recomb"/>
</dbReference>
<reference evidence="4 5" key="1">
    <citation type="submission" date="2020-06" db="EMBL/GenBank/DDBJ databases">
        <authorList>
            <person name="Li R."/>
            <person name="Bekaert M."/>
        </authorList>
    </citation>
    <scope>NUCLEOTIDE SEQUENCE [LARGE SCALE GENOMIC DNA]</scope>
    <source>
        <strain evidence="5">wild</strain>
    </source>
</reference>
<dbReference type="PANTHER" id="PTHR34605">
    <property type="entry name" value="PHAGE_INTEGRASE DOMAIN-CONTAINING PROTEIN"/>
    <property type="match status" value="1"/>
</dbReference>
<dbReference type="InterPro" id="IPR003591">
    <property type="entry name" value="Leu-rich_rpt_typical-subtyp"/>
</dbReference>
<evidence type="ECO:0000313" key="5">
    <source>
        <dbReference type="Proteomes" id="UP000507470"/>
    </source>
</evidence>
<dbReference type="OrthoDB" id="6105302at2759"/>
<evidence type="ECO:0000256" key="3">
    <source>
        <dbReference type="ARBA" id="ARBA00023172"/>
    </source>
</evidence>
<dbReference type="PROSITE" id="PS51450">
    <property type="entry name" value="LRR"/>
    <property type="match status" value="1"/>
</dbReference>
<dbReference type="Pfam" id="PF13855">
    <property type="entry name" value="LRR_8"/>
    <property type="match status" value="1"/>
</dbReference>
<dbReference type="Proteomes" id="UP000507470">
    <property type="component" value="Unassembled WGS sequence"/>
</dbReference>
<dbReference type="AlphaFoldDB" id="A0A6J8E1W5"/>
<dbReference type="SMART" id="SM00369">
    <property type="entry name" value="LRR_TYP"/>
    <property type="match status" value="2"/>
</dbReference>
<sequence length="679" mass="78778">MMCGAKRLSAAPDLRRPITLSVLHDIIRALPFVCRSFYQQKLFSLMFLMAFHAFLRIGEITIRNKQENHNLIYLENLTLKNFDSGNPYLILKMSNFKHNLSKQPVQLQILSQVEPDFCPVKKMREFLELRGKAAGTLFCYRDTRPIQRSEFCNILTLALSSAKYDTKFYKSHSFRIGAATTAHMIGIPDSKIRTMGRWHSDSYNRKVQGHSTETKCDMQNKIVDCRHLNLTIIPSHLPIHAISIDLSRNSIQIVKGFTFQYFKNLTELNLGNNLIQSIDKNAFHELHRLQSLHLDHNFLQVLPIPMFDNLVCLQHLWIYHNKLQNHQIDQMKEMSKILSLRTIYFETYPDFKFPSKWSTLSNLTDLEIFPRSAKVQFSKEMFVHIKMMPIMSLHLDRVPSISDDFFEYFPKLDSISLWLGNDLPKNPIDQVFRSFGVLKSRNMTNIEIAYSRFVNGFTLNQNRLKYLWSICLKRLTLHDLYIKDILIYAMQVFSVRSTCLEYLEIANNILLDSGGSLITILQNFKNLKVLKITSNWRRSRRKRSQPSRLFSFVLPKTLEELYIEDNLAGDMVNINFINGHNLRVLSFKDSEIWSCECSFAGVLNVEYFDMSGWTCEKLSINLLYGFPNLKTLKASGSLQGHGFVNTAKAGSFLSKNRRLQDINPSSNRISTIPKGLSLR</sequence>